<dbReference type="Pfam" id="PF00578">
    <property type="entry name" value="AhpC-TSA"/>
    <property type="match status" value="1"/>
</dbReference>
<evidence type="ECO:0000259" key="1">
    <source>
        <dbReference type="PROSITE" id="PS51352"/>
    </source>
</evidence>
<reference evidence="2 3" key="1">
    <citation type="submission" date="2024-01" db="EMBL/GenBank/DDBJ databases">
        <title>Maribacter spp. originated from different algae showed divergent polysaccharides utilization ability.</title>
        <authorList>
            <person name="Wang H."/>
            <person name="Wu Y."/>
        </authorList>
    </citation>
    <scope>NUCLEOTIDE SEQUENCE [LARGE SCALE GENOMIC DNA]</scope>
    <source>
        <strain evidence="2 3">PR1</strain>
    </source>
</reference>
<dbReference type="InterPro" id="IPR050553">
    <property type="entry name" value="Thioredoxin_ResA/DsbE_sf"/>
</dbReference>
<dbReference type="CDD" id="cd02966">
    <property type="entry name" value="TlpA_like_family"/>
    <property type="match status" value="1"/>
</dbReference>
<dbReference type="Proteomes" id="UP001356308">
    <property type="component" value="Unassembled WGS sequence"/>
</dbReference>
<dbReference type="PANTHER" id="PTHR42852">
    <property type="entry name" value="THIOL:DISULFIDE INTERCHANGE PROTEIN DSBE"/>
    <property type="match status" value="1"/>
</dbReference>
<dbReference type="RefSeq" id="WP_272650276.1">
    <property type="nucleotide sequence ID" value="NZ_JAZDDG010000002.1"/>
</dbReference>
<protein>
    <submittedName>
        <fullName evidence="2">TlpA disulfide reductase family protein</fullName>
    </submittedName>
</protein>
<organism evidence="2 3">
    <name type="scientific">Maribacter cobaltidurans</name>
    <dbReference type="NCBI Taxonomy" id="1178778"/>
    <lineage>
        <taxon>Bacteria</taxon>
        <taxon>Pseudomonadati</taxon>
        <taxon>Bacteroidota</taxon>
        <taxon>Flavobacteriia</taxon>
        <taxon>Flavobacteriales</taxon>
        <taxon>Flavobacteriaceae</taxon>
        <taxon>Maribacter</taxon>
    </lineage>
</organism>
<evidence type="ECO:0000313" key="3">
    <source>
        <dbReference type="Proteomes" id="UP001356308"/>
    </source>
</evidence>
<proteinExistence type="predicted"/>
<name>A0ABU7IR79_9FLAO</name>
<gene>
    <name evidence="2" type="ORF">V1I91_05215</name>
</gene>
<dbReference type="InterPro" id="IPR013766">
    <property type="entry name" value="Thioredoxin_domain"/>
</dbReference>
<keyword evidence="3" id="KW-1185">Reference proteome</keyword>
<evidence type="ECO:0000313" key="2">
    <source>
        <dbReference type="EMBL" id="MEE1975455.1"/>
    </source>
</evidence>
<dbReference type="EMBL" id="JAZDDG010000002">
    <property type="protein sequence ID" value="MEE1975455.1"/>
    <property type="molecule type" value="Genomic_DNA"/>
</dbReference>
<dbReference type="PROSITE" id="PS51352">
    <property type="entry name" value="THIOREDOXIN_2"/>
    <property type="match status" value="1"/>
</dbReference>
<dbReference type="InterPro" id="IPR000866">
    <property type="entry name" value="AhpC/TSA"/>
</dbReference>
<dbReference type="InterPro" id="IPR036249">
    <property type="entry name" value="Thioredoxin-like_sf"/>
</dbReference>
<dbReference type="PANTHER" id="PTHR42852:SF17">
    <property type="entry name" value="THIOREDOXIN-LIKE PROTEIN HI_1115"/>
    <property type="match status" value="1"/>
</dbReference>
<sequence length="205" mass="23460">MKNRKLRLSDIIFIVFIILFIVPQTRRPILVMANKVRAKFSSLTVVAKGEQEQLGPFTYTLDGLDGENLNVDIGRGEVVFISYWATWCPPCIAEFPSIDALYKDYGDKINFVMISNEDPEKIRKFLKKKNFAVPAVIPKMEPPKDLYEKTIPTNYIIDHTGKIIVKEKGALDWNSQKVRKVLDDLIAKKESDKKQKTLSLNKKGL</sequence>
<dbReference type="SUPFAM" id="SSF52833">
    <property type="entry name" value="Thioredoxin-like"/>
    <property type="match status" value="1"/>
</dbReference>
<accession>A0ABU7IR79</accession>
<comment type="caution">
    <text evidence="2">The sequence shown here is derived from an EMBL/GenBank/DDBJ whole genome shotgun (WGS) entry which is preliminary data.</text>
</comment>
<feature type="domain" description="Thioredoxin" evidence="1">
    <location>
        <begin position="31"/>
        <end position="187"/>
    </location>
</feature>
<dbReference type="Gene3D" id="3.40.30.10">
    <property type="entry name" value="Glutaredoxin"/>
    <property type="match status" value="1"/>
</dbReference>